<organism evidence="1 2">
    <name type="scientific">Zooshikella harenae</name>
    <dbReference type="NCBI Taxonomy" id="2827238"/>
    <lineage>
        <taxon>Bacteria</taxon>
        <taxon>Pseudomonadati</taxon>
        <taxon>Pseudomonadota</taxon>
        <taxon>Gammaproteobacteria</taxon>
        <taxon>Oceanospirillales</taxon>
        <taxon>Zooshikellaceae</taxon>
        <taxon>Zooshikella</taxon>
    </lineage>
</organism>
<evidence type="ECO:0000313" key="1">
    <source>
        <dbReference type="EMBL" id="MBU2713786.1"/>
    </source>
</evidence>
<dbReference type="RefSeq" id="WP_215822069.1">
    <property type="nucleotide sequence ID" value="NZ_JAGSOY010000104.1"/>
</dbReference>
<evidence type="ECO:0008006" key="3">
    <source>
        <dbReference type="Google" id="ProtNLM"/>
    </source>
</evidence>
<protein>
    <recommendedName>
        <fullName evidence="3">Transposase</fullName>
    </recommendedName>
</protein>
<proteinExistence type="predicted"/>
<gene>
    <name evidence="1" type="ORF">KCG35_22290</name>
</gene>
<accession>A0ABS5ZI78</accession>
<name>A0ABS5ZI78_9GAMM</name>
<evidence type="ECO:0000313" key="2">
    <source>
        <dbReference type="Proteomes" id="UP000690515"/>
    </source>
</evidence>
<dbReference type="Proteomes" id="UP000690515">
    <property type="component" value="Unassembled WGS sequence"/>
</dbReference>
<dbReference type="EMBL" id="JAGSOY010000104">
    <property type="protein sequence ID" value="MBU2713786.1"/>
    <property type="molecule type" value="Genomic_DNA"/>
</dbReference>
<reference evidence="1 2" key="1">
    <citation type="submission" date="2021-04" db="EMBL/GenBank/DDBJ databases">
        <authorList>
            <person name="Pira H."/>
            <person name="Risdian C."/>
            <person name="Wink J."/>
        </authorList>
    </citation>
    <scope>NUCLEOTIDE SEQUENCE [LARGE SCALE GENOMIC DNA]</scope>
    <source>
        <strain evidence="1 2">WH53</strain>
    </source>
</reference>
<sequence length="67" mass="8140">MRKLFLDEPIREQQGLRNDKDYQLQGFATLKTVLYTDLTPYRHKNRQIPPLFLFATCLSWWKIQQVQ</sequence>
<keyword evidence="2" id="KW-1185">Reference proteome</keyword>
<comment type="caution">
    <text evidence="1">The sequence shown here is derived from an EMBL/GenBank/DDBJ whole genome shotgun (WGS) entry which is preliminary data.</text>
</comment>